<dbReference type="Proteomes" id="UP000323597">
    <property type="component" value="Chromosome A08"/>
</dbReference>
<gene>
    <name evidence="1" type="ORF">E1A91_A08G030800v1</name>
</gene>
<proteinExistence type="predicted"/>
<accession>A0A5D2Y6X7</accession>
<evidence type="ECO:0000313" key="1">
    <source>
        <dbReference type="EMBL" id="TYJ20931.1"/>
    </source>
</evidence>
<keyword evidence="2" id="KW-1185">Reference proteome</keyword>
<protein>
    <submittedName>
        <fullName evidence="1">Uncharacterized protein</fullName>
    </submittedName>
</protein>
<dbReference type="PANTHER" id="PTHR34130:SF3">
    <property type="entry name" value="DUF1645 FAMILY PROTEIN"/>
    <property type="match status" value="1"/>
</dbReference>
<dbReference type="EMBL" id="CM017643">
    <property type="protein sequence ID" value="TYJ20931.1"/>
    <property type="molecule type" value="Genomic_DNA"/>
</dbReference>
<evidence type="ECO:0000313" key="2">
    <source>
        <dbReference type="Proteomes" id="UP000323597"/>
    </source>
</evidence>
<name>A0A5D2Y6X7_GOSMU</name>
<dbReference type="PANTHER" id="PTHR34130">
    <property type="entry name" value="OS08G0243800 PROTEIN"/>
    <property type="match status" value="1"/>
</dbReference>
<dbReference type="AlphaFoldDB" id="A0A5D2Y6X7"/>
<organism evidence="1 2">
    <name type="scientific">Gossypium mustelinum</name>
    <name type="common">Cotton</name>
    <name type="synonym">Gossypium caicoense</name>
    <dbReference type="NCBI Taxonomy" id="34275"/>
    <lineage>
        <taxon>Eukaryota</taxon>
        <taxon>Viridiplantae</taxon>
        <taxon>Streptophyta</taxon>
        <taxon>Embryophyta</taxon>
        <taxon>Tracheophyta</taxon>
        <taxon>Spermatophyta</taxon>
        <taxon>Magnoliopsida</taxon>
        <taxon>eudicotyledons</taxon>
        <taxon>Gunneridae</taxon>
        <taxon>Pentapetalae</taxon>
        <taxon>rosids</taxon>
        <taxon>malvids</taxon>
        <taxon>Malvales</taxon>
        <taxon>Malvaceae</taxon>
        <taxon>Malvoideae</taxon>
        <taxon>Gossypium</taxon>
    </lineage>
</organism>
<reference evidence="1 2" key="1">
    <citation type="submission" date="2019-07" db="EMBL/GenBank/DDBJ databases">
        <title>WGS assembly of Gossypium mustelinum.</title>
        <authorList>
            <person name="Chen Z.J."/>
            <person name="Sreedasyam A."/>
            <person name="Ando A."/>
            <person name="Song Q."/>
            <person name="De L."/>
            <person name="Hulse-Kemp A."/>
            <person name="Ding M."/>
            <person name="Ye W."/>
            <person name="Kirkbride R."/>
            <person name="Jenkins J."/>
            <person name="Plott C."/>
            <person name="Lovell J."/>
            <person name="Lin Y.-M."/>
            <person name="Vaughn R."/>
            <person name="Liu B."/>
            <person name="Li W."/>
            <person name="Simpson S."/>
            <person name="Scheffler B."/>
            <person name="Saski C."/>
            <person name="Grover C."/>
            <person name="Hu G."/>
            <person name="Conover J."/>
            <person name="Carlson J."/>
            <person name="Shu S."/>
            <person name="Boston L."/>
            <person name="Williams M."/>
            <person name="Peterson D."/>
            <person name="Mcgee K."/>
            <person name="Jones D."/>
            <person name="Wendel J."/>
            <person name="Stelly D."/>
            <person name="Grimwood J."/>
            <person name="Schmutz J."/>
        </authorList>
    </citation>
    <scope>NUCLEOTIDE SEQUENCE [LARGE SCALE GENOMIC DNA]</scope>
    <source>
        <strain evidence="1">1408120.09</strain>
    </source>
</reference>
<sequence>MGEEEITTSMQVLHEEDEEALSLCDLPLEYLHTKSSPTNDHLHNLKHTRTQKSSSEYDPEFFEFFSDKKGSDMCPADDLIFGGKLVPLKQQQQQQQQYFPSQTQSHVLLRKRSESLSELRTQNRAVLLRNSRSLDYQKPKLHRSDMAERNSKPEVFSPKKVVKPRWYVFMFGSVKFPPEMELKDIKSRQFRRNPAIMFPNDGKKMGDNRSSDKGSSSWCLLKALSCRDYTSVAVTSSFYLSHA</sequence>